<comment type="caution">
    <text evidence="6">The sequence shown here is derived from an EMBL/GenBank/DDBJ whole genome shotgun (WGS) entry which is preliminary data.</text>
</comment>
<dbReference type="InterPro" id="IPR007210">
    <property type="entry name" value="ABC_Gly_betaine_transp_sub-bd"/>
</dbReference>
<dbReference type="SUPFAM" id="SSF53850">
    <property type="entry name" value="Periplasmic binding protein-like II"/>
    <property type="match status" value="1"/>
</dbReference>
<evidence type="ECO:0000256" key="1">
    <source>
        <dbReference type="ARBA" id="ARBA00004236"/>
    </source>
</evidence>
<dbReference type="Proteomes" id="UP000652074">
    <property type="component" value="Unassembled WGS sequence"/>
</dbReference>
<keyword evidence="3" id="KW-1003">Cell membrane</keyword>
<dbReference type="Pfam" id="PF04069">
    <property type="entry name" value="OpuAC"/>
    <property type="match status" value="1"/>
</dbReference>
<protein>
    <submittedName>
        <fullName evidence="6">Glycine/betaine ABC transporter substrate-binding protein</fullName>
    </submittedName>
</protein>
<keyword evidence="2" id="KW-0813">Transport</keyword>
<organism evidence="6 7">
    <name type="scientific">Aromatoleum petrolei</name>
    <dbReference type="NCBI Taxonomy" id="76116"/>
    <lineage>
        <taxon>Bacteria</taxon>
        <taxon>Pseudomonadati</taxon>
        <taxon>Pseudomonadota</taxon>
        <taxon>Betaproteobacteria</taxon>
        <taxon>Rhodocyclales</taxon>
        <taxon>Rhodocyclaceae</taxon>
        <taxon>Aromatoleum</taxon>
    </lineage>
</organism>
<gene>
    <name evidence="6" type="ORF">GPA26_02315</name>
</gene>
<feature type="domain" description="ABC-type glycine betaine transport system substrate-binding" evidence="5">
    <location>
        <begin position="18"/>
        <end position="263"/>
    </location>
</feature>
<dbReference type="EMBL" id="WTVR01000003">
    <property type="protein sequence ID" value="NMF87306.1"/>
    <property type="molecule type" value="Genomic_DNA"/>
</dbReference>
<evidence type="ECO:0000313" key="6">
    <source>
        <dbReference type="EMBL" id="NMF87306.1"/>
    </source>
</evidence>
<keyword evidence="4" id="KW-0472">Membrane</keyword>
<name>A0ABX1MJE3_9RHOO</name>
<reference evidence="6 7" key="1">
    <citation type="submission" date="2019-12" db="EMBL/GenBank/DDBJ databases">
        <title>Comparative genomics gives insights into the taxonomy of the Azoarcus-Aromatoleum group and reveals separate origins of nif in the plant-associated Azoarcus and non-plant-associated Aromatoleum sub-groups.</title>
        <authorList>
            <person name="Lafos M."/>
            <person name="Maluk M."/>
            <person name="Batista M."/>
            <person name="Junghare M."/>
            <person name="Carmona M."/>
            <person name="Faoro H."/>
            <person name="Cruz L.M."/>
            <person name="Battistoni F."/>
            <person name="De Souza E."/>
            <person name="Pedrosa F."/>
            <person name="Chen W.-M."/>
            <person name="Poole P.S."/>
            <person name="Dixon R.A."/>
            <person name="James E.K."/>
        </authorList>
    </citation>
    <scope>NUCLEOTIDE SEQUENCE [LARGE SCALE GENOMIC DNA]</scope>
    <source>
        <strain evidence="6 7">ToN1</strain>
    </source>
</reference>
<dbReference type="CDD" id="cd13639">
    <property type="entry name" value="PBP2_OpuAC_like"/>
    <property type="match status" value="1"/>
</dbReference>
<dbReference type="PANTHER" id="PTHR47737">
    <property type="entry name" value="GLYCINE BETAINE/PROLINE BETAINE TRANSPORT SYSTEM PERMEASE PROTEIN PROW"/>
    <property type="match status" value="1"/>
</dbReference>
<dbReference type="PANTHER" id="PTHR47737:SF1">
    <property type="entry name" value="GLYCINE BETAINE_PROLINE BETAINE TRANSPORT SYSTEM PERMEASE PROTEIN PROW"/>
    <property type="match status" value="1"/>
</dbReference>
<evidence type="ECO:0000259" key="5">
    <source>
        <dbReference type="Pfam" id="PF04069"/>
    </source>
</evidence>
<evidence type="ECO:0000256" key="4">
    <source>
        <dbReference type="ARBA" id="ARBA00023136"/>
    </source>
</evidence>
<evidence type="ECO:0000256" key="3">
    <source>
        <dbReference type="ARBA" id="ARBA00022475"/>
    </source>
</evidence>
<keyword evidence="7" id="KW-1185">Reference proteome</keyword>
<evidence type="ECO:0000313" key="7">
    <source>
        <dbReference type="Proteomes" id="UP000652074"/>
    </source>
</evidence>
<evidence type="ECO:0000256" key="2">
    <source>
        <dbReference type="ARBA" id="ARBA00022448"/>
    </source>
</evidence>
<dbReference type="Gene3D" id="3.40.190.100">
    <property type="entry name" value="Glycine betaine-binding periplasmic protein, domain 2"/>
    <property type="match status" value="1"/>
</dbReference>
<sequence length="280" mass="30918">MFVSAVAGATGVQAADQKTIKIGWTAWSDAEAVTNIAKQLLEQRLGYKVELVMTDIGLQYQGVAKKQLDVMLMAWLPNTHKAYWDKLNGELVDLGILYDNAKLGWAVPDYVPASELSSISDLNKPEVAKKLKSQVQGIDPGAGLMRASEQALKDYSLTGYDLRTGSDAAMIVALDRAMARKDWIVVTTWNPHWMFSKYKVRYLEDPKKSLGGAEAIHAIGRKGFDQDFPKAAAFIKNFKIPLSDLEGIMAKAKESSYEKEATAYIASHPEMVAAWLKDAQ</sequence>
<dbReference type="Gene3D" id="3.10.105.10">
    <property type="entry name" value="Dipeptide-binding Protein, Domain 3"/>
    <property type="match status" value="2"/>
</dbReference>
<proteinExistence type="predicted"/>
<comment type="subcellular location">
    <subcellularLocation>
        <location evidence="1">Cell membrane</location>
    </subcellularLocation>
</comment>
<accession>A0ABX1MJE3</accession>